<dbReference type="Proteomes" id="UP000637002">
    <property type="component" value="Unassembled WGS sequence"/>
</dbReference>
<name>A0A916UIS8_9HYPH</name>
<dbReference type="InterPro" id="IPR002575">
    <property type="entry name" value="Aminoglycoside_PTrfase"/>
</dbReference>
<dbReference type="InterPro" id="IPR052898">
    <property type="entry name" value="ACAD10-like"/>
</dbReference>
<evidence type="ECO:0000313" key="3">
    <source>
        <dbReference type="Proteomes" id="UP000637002"/>
    </source>
</evidence>
<dbReference type="PANTHER" id="PTHR47829:SF1">
    <property type="entry name" value="HAD FAMILY PHOSPHATASE"/>
    <property type="match status" value="1"/>
</dbReference>
<dbReference type="AlphaFoldDB" id="A0A916UIS8"/>
<dbReference type="CDD" id="cd05154">
    <property type="entry name" value="ACAD10_11_N-like"/>
    <property type="match status" value="1"/>
</dbReference>
<dbReference type="PANTHER" id="PTHR47829">
    <property type="entry name" value="HYDROLASE, PUTATIVE (AFU_ORTHOLOGUE AFUA_1G12880)-RELATED"/>
    <property type="match status" value="1"/>
</dbReference>
<comment type="caution">
    <text evidence="2">The sequence shown here is derived from an EMBL/GenBank/DDBJ whole genome shotgun (WGS) entry which is preliminary data.</text>
</comment>
<dbReference type="InterPro" id="IPR041726">
    <property type="entry name" value="ACAD10_11_N"/>
</dbReference>
<dbReference type="Gene3D" id="3.90.1200.10">
    <property type="match status" value="1"/>
</dbReference>
<accession>A0A916UIS8</accession>
<reference evidence="2" key="2">
    <citation type="submission" date="2020-09" db="EMBL/GenBank/DDBJ databases">
        <authorList>
            <person name="Sun Q."/>
            <person name="Zhou Y."/>
        </authorList>
    </citation>
    <scope>NUCLEOTIDE SEQUENCE</scope>
    <source>
        <strain evidence="2">CGMCC 1.12919</strain>
    </source>
</reference>
<reference evidence="2" key="1">
    <citation type="journal article" date="2014" name="Int. J. Syst. Evol. Microbiol.">
        <title>Complete genome sequence of Corynebacterium casei LMG S-19264T (=DSM 44701T), isolated from a smear-ripened cheese.</title>
        <authorList>
            <consortium name="US DOE Joint Genome Institute (JGI-PGF)"/>
            <person name="Walter F."/>
            <person name="Albersmeier A."/>
            <person name="Kalinowski J."/>
            <person name="Ruckert C."/>
        </authorList>
    </citation>
    <scope>NUCLEOTIDE SEQUENCE</scope>
    <source>
        <strain evidence="2">CGMCC 1.12919</strain>
    </source>
</reference>
<organism evidence="2 3">
    <name type="scientific">Chelatococcus reniformis</name>
    <dbReference type="NCBI Taxonomy" id="1494448"/>
    <lineage>
        <taxon>Bacteria</taxon>
        <taxon>Pseudomonadati</taxon>
        <taxon>Pseudomonadota</taxon>
        <taxon>Alphaproteobacteria</taxon>
        <taxon>Hyphomicrobiales</taxon>
        <taxon>Chelatococcaceae</taxon>
        <taxon>Chelatococcus</taxon>
    </lineage>
</organism>
<evidence type="ECO:0000313" key="2">
    <source>
        <dbReference type="EMBL" id="GGC75135.1"/>
    </source>
</evidence>
<dbReference type="Pfam" id="PF01636">
    <property type="entry name" value="APH"/>
    <property type="match status" value="1"/>
</dbReference>
<sequence>MADEAEAFSRSVPLDVHERFDTQRLTAWLAAHIDGFGGPIEVMRFKGGQSNPTYGVNTPRARYVLRRKPPGRLLPGAHAVDREFAVLTALRDTPVPVAHARALCLDDGIIGTAFYVMDHVDGRIFWDPELPDLVPRDRASIYASINGTLATLHRIDPARIGLAAFGRSGNYLERQIARWTKQYRSAGTCLIPALDRLADWLPERVPPQQGACLVHGDYNINNIMIAPDRPQVAAVLDWELATLGDPLADFAYHLLPWRMPRGLLLGMADIDFEGTGIPTEAQYVAAYCKASGRDRIEHLDYYVIFCIFRIAAILQGILRRAMDGTAASDKAQEVGSQAVRVADYGWALVDALEASGTARP</sequence>
<feature type="domain" description="Aminoglycoside phosphotransferase" evidence="1">
    <location>
        <begin position="42"/>
        <end position="277"/>
    </location>
</feature>
<dbReference type="SUPFAM" id="SSF56112">
    <property type="entry name" value="Protein kinase-like (PK-like)"/>
    <property type="match status" value="1"/>
</dbReference>
<proteinExistence type="predicted"/>
<dbReference type="RefSeq" id="WP_188610643.1">
    <property type="nucleotide sequence ID" value="NZ_BMGG01000006.1"/>
</dbReference>
<evidence type="ECO:0000259" key="1">
    <source>
        <dbReference type="Pfam" id="PF01636"/>
    </source>
</evidence>
<gene>
    <name evidence="2" type="ORF">GCM10010994_36960</name>
</gene>
<dbReference type="Gene3D" id="3.30.200.20">
    <property type="entry name" value="Phosphorylase Kinase, domain 1"/>
    <property type="match status" value="1"/>
</dbReference>
<dbReference type="InterPro" id="IPR011009">
    <property type="entry name" value="Kinase-like_dom_sf"/>
</dbReference>
<dbReference type="EMBL" id="BMGG01000006">
    <property type="protein sequence ID" value="GGC75135.1"/>
    <property type="molecule type" value="Genomic_DNA"/>
</dbReference>
<protein>
    <submittedName>
        <fullName evidence="2">Aminoglycoside phosphotransferase</fullName>
    </submittedName>
</protein>
<keyword evidence="3" id="KW-1185">Reference proteome</keyword>